<sequence length="123" mass="13910">MRGIYDNWEASRTQLHGASNQYRSFETHDEAAFYVAIGQAHIGVNGEALFAEWKRTRQSRIPEGGTKVEKKPQIKAEISNTSQSSFSRIPDFWPDGSVANIKSVLINIIDYIDAKRNGRLIKI</sequence>
<name>A0A439D3T2_9PEZI</name>
<evidence type="ECO:0000256" key="1">
    <source>
        <dbReference type="SAM" id="MobiDB-lite"/>
    </source>
</evidence>
<feature type="region of interest" description="Disordered" evidence="1">
    <location>
        <begin position="61"/>
        <end position="82"/>
    </location>
</feature>
<dbReference type="InterPro" id="IPR011320">
    <property type="entry name" value="RNase_H1_N"/>
</dbReference>
<organism evidence="3 4">
    <name type="scientific">Xylaria grammica</name>
    <dbReference type="NCBI Taxonomy" id="363999"/>
    <lineage>
        <taxon>Eukaryota</taxon>
        <taxon>Fungi</taxon>
        <taxon>Dikarya</taxon>
        <taxon>Ascomycota</taxon>
        <taxon>Pezizomycotina</taxon>
        <taxon>Sordariomycetes</taxon>
        <taxon>Xylariomycetidae</taxon>
        <taxon>Xylariales</taxon>
        <taxon>Xylariaceae</taxon>
        <taxon>Xylaria</taxon>
    </lineage>
</organism>
<evidence type="ECO:0000313" key="4">
    <source>
        <dbReference type="Proteomes" id="UP000286045"/>
    </source>
</evidence>
<dbReference type="Pfam" id="PF01693">
    <property type="entry name" value="Cauli_VI"/>
    <property type="match status" value="1"/>
</dbReference>
<dbReference type="Gene3D" id="3.40.970.10">
    <property type="entry name" value="Ribonuclease H1, N-terminal domain"/>
    <property type="match status" value="1"/>
</dbReference>
<evidence type="ECO:0000259" key="2">
    <source>
        <dbReference type="Pfam" id="PF01693"/>
    </source>
</evidence>
<reference evidence="3 4" key="1">
    <citation type="submission" date="2018-12" db="EMBL/GenBank/DDBJ databases">
        <title>Draft genome sequence of Xylaria grammica IHI A82.</title>
        <authorList>
            <person name="Buettner E."/>
            <person name="Kellner H."/>
        </authorList>
    </citation>
    <scope>NUCLEOTIDE SEQUENCE [LARGE SCALE GENOMIC DNA]</scope>
    <source>
        <strain evidence="3 4">IHI A82</strain>
    </source>
</reference>
<comment type="caution">
    <text evidence="3">The sequence shown here is derived from an EMBL/GenBank/DDBJ whole genome shotgun (WGS) entry which is preliminary data.</text>
</comment>
<dbReference type="Proteomes" id="UP000286045">
    <property type="component" value="Unassembled WGS sequence"/>
</dbReference>
<proteinExistence type="predicted"/>
<dbReference type="EMBL" id="RYZI01000170">
    <property type="protein sequence ID" value="RWA09067.1"/>
    <property type="molecule type" value="Genomic_DNA"/>
</dbReference>
<feature type="domain" description="Ribonuclease H1 N-terminal" evidence="2">
    <location>
        <begin position="2"/>
        <end position="32"/>
    </location>
</feature>
<dbReference type="InterPro" id="IPR037056">
    <property type="entry name" value="RNase_H1_N_sf"/>
</dbReference>
<accession>A0A439D3T2</accession>
<gene>
    <name evidence="3" type="ORF">EKO27_g6044</name>
</gene>
<evidence type="ECO:0000313" key="3">
    <source>
        <dbReference type="EMBL" id="RWA09067.1"/>
    </source>
</evidence>
<protein>
    <recommendedName>
        <fullName evidence="2">Ribonuclease H1 N-terminal domain-containing protein</fullName>
    </recommendedName>
</protein>
<keyword evidence="4" id="KW-1185">Reference proteome</keyword>
<dbReference type="AlphaFoldDB" id="A0A439D3T2"/>